<accession>A0ABQ1JJ69</accession>
<keyword evidence="3" id="KW-1185">Reference proteome</keyword>
<keyword evidence="1" id="KW-0812">Transmembrane</keyword>
<dbReference type="EMBL" id="BMJE01000002">
    <property type="protein sequence ID" value="GGB69706.1"/>
    <property type="molecule type" value="Genomic_DNA"/>
</dbReference>
<reference evidence="3" key="1">
    <citation type="journal article" date="2019" name="Int. J. Syst. Evol. Microbiol.">
        <title>The Global Catalogue of Microorganisms (GCM) 10K type strain sequencing project: providing services to taxonomists for standard genome sequencing and annotation.</title>
        <authorList>
            <consortium name="The Broad Institute Genomics Platform"/>
            <consortium name="The Broad Institute Genome Sequencing Center for Infectious Disease"/>
            <person name="Wu L."/>
            <person name="Ma J."/>
        </authorList>
    </citation>
    <scope>NUCLEOTIDE SEQUENCE [LARGE SCALE GENOMIC DNA]</scope>
    <source>
        <strain evidence="3">CGMCC 1.15461</strain>
    </source>
</reference>
<feature type="transmembrane region" description="Helical" evidence="1">
    <location>
        <begin position="22"/>
        <end position="43"/>
    </location>
</feature>
<evidence type="ECO:0000313" key="3">
    <source>
        <dbReference type="Proteomes" id="UP000615760"/>
    </source>
</evidence>
<evidence type="ECO:0000313" key="2">
    <source>
        <dbReference type="EMBL" id="GGB69706.1"/>
    </source>
</evidence>
<proteinExistence type="predicted"/>
<sequence>MKQVCHHYITAWAAAGRAADLYIYYVVLDVSFLSLFVVVFTVANMKCIFDLYKKNFNLFY</sequence>
<gene>
    <name evidence="2" type="ORF">GCM10007424_07110</name>
</gene>
<organism evidence="2 3">
    <name type="scientific">Flavobacterium suaedae</name>
    <dbReference type="NCBI Taxonomy" id="1767027"/>
    <lineage>
        <taxon>Bacteria</taxon>
        <taxon>Pseudomonadati</taxon>
        <taxon>Bacteroidota</taxon>
        <taxon>Flavobacteriia</taxon>
        <taxon>Flavobacteriales</taxon>
        <taxon>Flavobacteriaceae</taxon>
        <taxon>Flavobacterium</taxon>
    </lineage>
</organism>
<evidence type="ECO:0000256" key="1">
    <source>
        <dbReference type="SAM" id="Phobius"/>
    </source>
</evidence>
<dbReference type="Proteomes" id="UP000615760">
    <property type="component" value="Unassembled WGS sequence"/>
</dbReference>
<comment type="caution">
    <text evidence="2">The sequence shown here is derived from an EMBL/GenBank/DDBJ whole genome shotgun (WGS) entry which is preliminary data.</text>
</comment>
<keyword evidence="1" id="KW-0472">Membrane</keyword>
<name>A0ABQ1JJ69_9FLAO</name>
<keyword evidence="1" id="KW-1133">Transmembrane helix</keyword>
<protein>
    <submittedName>
        <fullName evidence="2">Uncharacterized protein</fullName>
    </submittedName>
</protein>